<keyword evidence="3" id="KW-1185">Reference proteome</keyword>
<reference evidence="2 3" key="1">
    <citation type="submission" date="2019-03" db="EMBL/GenBank/DDBJ databases">
        <title>Genome sequence of Thiobacillaceae bacterium LSR1, a sulfur-oxidizing bacterium isolated from freshwater sediment.</title>
        <authorList>
            <person name="Li S."/>
        </authorList>
    </citation>
    <scope>NUCLEOTIDE SEQUENCE [LARGE SCALE GENOMIC DNA]</scope>
    <source>
        <strain evidence="2 3">LSR1</strain>
    </source>
</reference>
<feature type="signal peptide" evidence="1">
    <location>
        <begin position="1"/>
        <end position="18"/>
    </location>
</feature>
<organism evidence="2 3">
    <name type="scientific">Parasulfuritortus cantonensis</name>
    <dbReference type="NCBI Taxonomy" id="2528202"/>
    <lineage>
        <taxon>Bacteria</taxon>
        <taxon>Pseudomonadati</taxon>
        <taxon>Pseudomonadota</taxon>
        <taxon>Betaproteobacteria</taxon>
        <taxon>Nitrosomonadales</taxon>
        <taxon>Thiobacillaceae</taxon>
        <taxon>Parasulfuritortus</taxon>
    </lineage>
</organism>
<dbReference type="RefSeq" id="WP_131449188.1">
    <property type="nucleotide sequence ID" value="NZ_SJZB01000053.1"/>
</dbReference>
<keyword evidence="1" id="KW-0732">Signal</keyword>
<dbReference type="EMBL" id="SJZB01000053">
    <property type="protein sequence ID" value="TCJ11552.1"/>
    <property type="molecule type" value="Genomic_DNA"/>
</dbReference>
<evidence type="ECO:0000313" key="3">
    <source>
        <dbReference type="Proteomes" id="UP000295443"/>
    </source>
</evidence>
<evidence type="ECO:0000256" key="1">
    <source>
        <dbReference type="SAM" id="SignalP"/>
    </source>
</evidence>
<sequence>MRTALTILLALLAPAALAEPAAAPAPAPGAAWCQANPERCAELQQRARDKCAADPERCAAAKERLNAARQRCAEDPKACEARQAKWRERLQERRAAPAPQP</sequence>
<protein>
    <submittedName>
        <fullName evidence="2">Uncharacterized protein</fullName>
    </submittedName>
</protein>
<proteinExistence type="predicted"/>
<comment type="caution">
    <text evidence="2">The sequence shown here is derived from an EMBL/GenBank/DDBJ whole genome shotgun (WGS) entry which is preliminary data.</text>
</comment>
<dbReference type="AlphaFoldDB" id="A0A4R1B0P5"/>
<feature type="chain" id="PRO_5020258515" evidence="1">
    <location>
        <begin position="19"/>
        <end position="101"/>
    </location>
</feature>
<name>A0A4R1B0P5_9PROT</name>
<dbReference type="Proteomes" id="UP000295443">
    <property type="component" value="Unassembled WGS sequence"/>
</dbReference>
<evidence type="ECO:0000313" key="2">
    <source>
        <dbReference type="EMBL" id="TCJ11552.1"/>
    </source>
</evidence>
<accession>A0A4R1B0P5</accession>
<gene>
    <name evidence="2" type="ORF">EZJ19_15480</name>
</gene>